<organism evidence="1 2">
    <name type="scientific">Belliella alkalica</name>
    <dbReference type="NCBI Taxonomy" id="1730871"/>
    <lineage>
        <taxon>Bacteria</taxon>
        <taxon>Pseudomonadati</taxon>
        <taxon>Bacteroidota</taxon>
        <taxon>Cytophagia</taxon>
        <taxon>Cytophagales</taxon>
        <taxon>Cyclobacteriaceae</taxon>
        <taxon>Belliella</taxon>
    </lineage>
</organism>
<dbReference type="EMBL" id="JAKZGO010000028">
    <property type="protein sequence ID" value="MCH7415705.1"/>
    <property type="molecule type" value="Genomic_DNA"/>
</dbReference>
<evidence type="ECO:0000313" key="1">
    <source>
        <dbReference type="EMBL" id="MCH7415705.1"/>
    </source>
</evidence>
<sequence>MRGWLTKINNPSDATPKMFEMDLKYNDAPTANRRFNGNIWKNPYESMKNTYAYTTK</sequence>
<accession>A0ABS9VI94</accession>
<protein>
    <submittedName>
        <fullName evidence="1">Uncharacterized protein</fullName>
    </submittedName>
</protein>
<comment type="caution">
    <text evidence="1">The sequence shown here is derived from an EMBL/GenBank/DDBJ whole genome shotgun (WGS) entry which is preliminary data.</text>
</comment>
<keyword evidence="2" id="KW-1185">Reference proteome</keyword>
<evidence type="ECO:0000313" key="2">
    <source>
        <dbReference type="Proteomes" id="UP001165430"/>
    </source>
</evidence>
<gene>
    <name evidence="1" type="ORF">MM213_19550</name>
</gene>
<name>A0ABS9VI94_9BACT</name>
<dbReference type="Proteomes" id="UP001165430">
    <property type="component" value="Unassembled WGS sequence"/>
</dbReference>
<reference evidence="1" key="1">
    <citation type="submission" date="2022-03" db="EMBL/GenBank/DDBJ databases">
        <title>De novo assembled genomes of Belliella spp. (Cyclobacteriaceae) strains.</title>
        <authorList>
            <person name="Szabo A."/>
            <person name="Korponai K."/>
            <person name="Felfoldi T."/>
        </authorList>
    </citation>
    <scope>NUCLEOTIDE SEQUENCE</scope>
    <source>
        <strain evidence="1">DSM 111903</strain>
    </source>
</reference>
<dbReference type="RefSeq" id="WP_241414573.1">
    <property type="nucleotide sequence ID" value="NZ_JAKZGO010000028.1"/>
</dbReference>
<proteinExistence type="predicted"/>